<evidence type="ECO:0008006" key="3">
    <source>
        <dbReference type="Google" id="ProtNLM"/>
    </source>
</evidence>
<dbReference type="PATRIC" id="fig|1618023.3.peg.2716"/>
<proteinExistence type="predicted"/>
<dbReference type="RefSeq" id="WP_045056837.1">
    <property type="nucleotide sequence ID" value="NZ_CAWMDP010000031.1"/>
</dbReference>
<reference evidence="1 2" key="1">
    <citation type="submission" date="2015-02" db="EMBL/GenBank/DDBJ databases">
        <title>Draft genome of a novel marine cyanobacterium (Chroococcales) isolated from South Atlantic Ocean.</title>
        <authorList>
            <person name="Rigonato J."/>
            <person name="Alvarenga D.O."/>
            <person name="Branco L.H."/>
            <person name="Varani A.M."/>
            <person name="Brandini F.P."/>
            <person name="Fiore M.F."/>
        </authorList>
    </citation>
    <scope>NUCLEOTIDE SEQUENCE [LARGE SCALE GENOMIC DNA]</scope>
    <source>
        <strain evidence="1 2">CENA595</strain>
    </source>
</reference>
<accession>A0A0D8ZN61</accession>
<dbReference type="OrthoDB" id="2679764at2"/>
<evidence type="ECO:0000313" key="1">
    <source>
        <dbReference type="EMBL" id="KJH69787.1"/>
    </source>
</evidence>
<gene>
    <name evidence="1" type="ORF">UH38_22010</name>
</gene>
<protein>
    <recommendedName>
        <fullName evidence="3">DUF932 domain-containing protein</fullName>
    </recommendedName>
</protein>
<dbReference type="InterPro" id="IPR026325">
    <property type="entry name" value="DUF932"/>
</dbReference>
<dbReference type="AlphaFoldDB" id="A0A0D8ZN61"/>
<comment type="caution">
    <text evidence="1">The sequence shown here is derived from an EMBL/GenBank/DDBJ whole genome shotgun (WGS) entry which is preliminary data.</text>
</comment>
<name>A0A0D8ZN61_9CYAN</name>
<dbReference type="Proteomes" id="UP000032452">
    <property type="component" value="Unassembled WGS sequence"/>
</dbReference>
<organism evidence="1 2">
    <name type="scientific">Aliterella atlantica CENA595</name>
    <dbReference type="NCBI Taxonomy" id="1618023"/>
    <lineage>
        <taxon>Bacteria</taxon>
        <taxon>Bacillati</taxon>
        <taxon>Cyanobacteriota</taxon>
        <taxon>Cyanophyceae</taxon>
        <taxon>Chroococcidiopsidales</taxon>
        <taxon>Aliterellaceae</taxon>
        <taxon>Aliterella</taxon>
    </lineage>
</organism>
<dbReference type="STRING" id="1618023.UH38_22010"/>
<keyword evidence="2" id="KW-1185">Reference proteome</keyword>
<sequence length="349" mass="39379">MKAGKTLSELALELERQSESKRDYIASTELLKMTDTGEMAIESDTRQELAITDIAHSQIASRLDIPAKYYQRMRSSAPELLAANVNEWFYQKPERRMVRTLDGQMRAYLSERYRRLDNYDLAEAVLPVLKEMGEGLKIISTELTASRMYVKVINERVELEVKKGDVVQAGMVISNSEVGLGSLKVEPLIYRLICANGMIAQDHSQKRYHVGRNAESDEALELYRDETLKADDRAFFLKVQDTVRAAVDIAKFSTIVQRMREATEQKIEGNPVKAVELVSQRFNFNAGESSGVLQHLIQGGDLSAYGMLNAITRTSQDLDDYERATDLERDGSRVLSLPTSAWKEIALAQ</sequence>
<dbReference type="EMBL" id="JYON01000034">
    <property type="protein sequence ID" value="KJH69787.1"/>
    <property type="molecule type" value="Genomic_DNA"/>
</dbReference>
<evidence type="ECO:0000313" key="2">
    <source>
        <dbReference type="Proteomes" id="UP000032452"/>
    </source>
</evidence>
<dbReference type="Pfam" id="PF06067">
    <property type="entry name" value="DUF932"/>
    <property type="match status" value="1"/>
</dbReference>